<evidence type="ECO:0008006" key="3">
    <source>
        <dbReference type="Google" id="ProtNLM"/>
    </source>
</evidence>
<dbReference type="Gene3D" id="1.25.10.10">
    <property type="entry name" value="Leucine-rich Repeat Variant"/>
    <property type="match status" value="1"/>
</dbReference>
<dbReference type="Bgee" id="ENSACAG00000008658">
    <property type="expression patterns" value="Expressed in ovary and 7 other cell types or tissues"/>
</dbReference>
<name>A0A803U0E7_ANOCA</name>
<reference evidence="1" key="1">
    <citation type="submission" date="2009-12" db="EMBL/GenBank/DDBJ databases">
        <title>The Genome Sequence of Anolis carolinensis (Green Anole Lizard).</title>
        <authorList>
            <consortium name="The Genome Sequencing Platform"/>
            <person name="Di Palma F."/>
            <person name="Alfoldi J."/>
            <person name="Heiman D."/>
            <person name="Young S."/>
            <person name="Grabherr M."/>
            <person name="Johnson J."/>
            <person name="Lander E.S."/>
            <person name="Lindblad-Toh K."/>
        </authorList>
    </citation>
    <scope>NUCLEOTIDE SEQUENCE [LARGE SCALE GENOMIC DNA]</scope>
    <source>
        <strain evidence="1">JBL SC #1</strain>
    </source>
</reference>
<reference evidence="1" key="3">
    <citation type="submission" date="2025-09" db="UniProtKB">
        <authorList>
            <consortium name="Ensembl"/>
        </authorList>
    </citation>
    <scope>IDENTIFICATION</scope>
</reference>
<dbReference type="SUPFAM" id="SSF48371">
    <property type="entry name" value="ARM repeat"/>
    <property type="match status" value="1"/>
</dbReference>
<accession>A0A803U0E7</accession>
<sequence length="302" mass="33265">MRPPSPSVVSQDLNPKIHSCFANRFKIQCRIKLSTEALPLFTQLLDECWVEGKITRYPKCLHAVLGLMMNLSLQHSLVIQEFAEEITQKCMSLVNSKEGRIVTRAIGLLSHILPVSLVALEEAMKQGVVKKMIKFLKTGEEATSGYALKTLAACVRNSRQAQEQIVKSDKKCSTFLKLLRSQNDVVVGNAAFCLGKCLEVPGMATNLLDTNVVKILLKVAGREAEKTQAQENAAIALGKLCNADARQVSPQDHAEYLWAPELVEGTLSKTLRLYNKREEGGLNIQAQCREDASSPPGISSEM</sequence>
<dbReference type="Ensembl" id="ENSACAT00000042259.1">
    <property type="protein sequence ID" value="ENSACAP00000040937.1"/>
    <property type="gene ID" value="ENSACAG00000008658.4"/>
</dbReference>
<dbReference type="PANTHER" id="PTHR46540">
    <property type="entry name" value="TETRATRICOPEPTIDE REPEAT PROTEIN 12"/>
    <property type="match status" value="1"/>
</dbReference>
<proteinExistence type="predicted"/>
<evidence type="ECO:0000313" key="2">
    <source>
        <dbReference type="Proteomes" id="UP000001646"/>
    </source>
</evidence>
<dbReference type="InterPro" id="IPR011989">
    <property type="entry name" value="ARM-like"/>
</dbReference>
<keyword evidence="2" id="KW-1185">Reference proteome</keyword>
<dbReference type="Proteomes" id="UP000001646">
    <property type="component" value="Unplaced"/>
</dbReference>
<dbReference type="InterPro" id="IPR016024">
    <property type="entry name" value="ARM-type_fold"/>
</dbReference>
<dbReference type="AlphaFoldDB" id="A0A803U0E7"/>
<evidence type="ECO:0000313" key="1">
    <source>
        <dbReference type="Ensembl" id="ENSACAP00000040937.1"/>
    </source>
</evidence>
<protein>
    <recommendedName>
        <fullName evidence="3">TOG domain-containing protein</fullName>
    </recommendedName>
</protein>
<dbReference type="PANTHER" id="PTHR46540:SF1">
    <property type="entry name" value="TETRATRICOPEPTIDE REPEAT PROTEIN 12"/>
    <property type="match status" value="1"/>
</dbReference>
<organism evidence="1 2">
    <name type="scientific">Anolis carolinensis</name>
    <name type="common">Green anole</name>
    <name type="synonym">American chameleon</name>
    <dbReference type="NCBI Taxonomy" id="28377"/>
    <lineage>
        <taxon>Eukaryota</taxon>
        <taxon>Metazoa</taxon>
        <taxon>Chordata</taxon>
        <taxon>Craniata</taxon>
        <taxon>Vertebrata</taxon>
        <taxon>Euteleostomi</taxon>
        <taxon>Lepidosauria</taxon>
        <taxon>Squamata</taxon>
        <taxon>Bifurcata</taxon>
        <taxon>Unidentata</taxon>
        <taxon>Episquamata</taxon>
        <taxon>Toxicofera</taxon>
        <taxon>Iguania</taxon>
        <taxon>Dactyloidae</taxon>
        <taxon>Anolis</taxon>
    </lineage>
</organism>
<dbReference type="InterPro" id="IPR043195">
    <property type="entry name" value="TTC12"/>
</dbReference>
<reference evidence="1" key="2">
    <citation type="submission" date="2025-08" db="UniProtKB">
        <authorList>
            <consortium name="Ensembl"/>
        </authorList>
    </citation>
    <scope>IDENTIFICATION</scope>
</reference>